<keyword evidence="3" id="KW-1133">Transmembrane helix</keyword>
<organism evidence="4 5">
    <name type="scientific">Polyporus arcularius HHB13444</name>
    <dbReference type="NCBI Taxonomy" id="1314778"/>
    <lineage>
        <taxon>Eukaryota</taxon>
        <taxon>Fungi</taxon>
        <taxon>Dikarya</taxon>
        <taxon>Basidiomycota</taxon>
        <taxon>Agaricomycotina</taxon>
        <taxon>Agaricomycetes</taxon>
        <taxon>Polyporales</taxon>
        <taxon>Polyporaceae</taxon>
        <taxon>Polyporus</taxon>
    </lineage>
</organism>
<evidence type="ECO:0000256" key="1">
    <source>
        <dbReference type="SAM" id="Coils"/>
    </source>
</evidence>
<feature type="compositionally biased region" description="Polar residues" evidence="2">
    <location>
        <begin position="10"/>
        <end position="20"/>
    </location>
</feature>
<keyword evidence="3" id="KW-0812">Transmembrane</keyword>
<evidence type="ECO:0000256" key="3">
    <source>
        <dbReference type="SAM" id="Phobius"/>
    </source>
</evidence>
<keyword evidence="5" id="KW-1185">Reference proteome</keyword>
<keyword evidence="3" id="KW-0472">Membrane</keyword>
<feature type="region of interest" description="Disordered" evidence="2">
    <location>
        <begin position="1"/>
        <end position="20"/>
    </location>
</feature>
<sequence>MNSPPPSYGSLRSPNPWTDETTPLNAYGCSKCASRRDRRILHCALALTLFFLMAVFVIGQNTGVLPTLVDDVPASEKAALREQWRRENTEHSRDVTQWAREREDYRQELRFWEVERETRVRDRERWKTEVEAERQDWLTKKTREREQWKRKVEAERRDWWAKENSDHEQWRKKVDTERQNWTHEGEEWARRREEEERHRKEVEHRRQGVWWSEPWKNKGCDASGIQAYSAYLFDLPEDLNWLDICMDMPIQIEGKWFDRPNKCERTKTHVWATWMVDEPQCRVYWDRFEYIGCSPGHSGIRRYKAHLLNLHPGDDWDKMCNTSPADIFGVHYDRPTICVNEKGGRMGIWDIPDPHCD</sequence>
<accession>A0A5C3PGM7</accession>
<dbReference type="Proteomes" id="UP000308197">
    <property type="component" value="Unassembled WGS sequence"/>
</dbReference>
<feature type="transmembrane region" description="Helical" evidence="3">
    <location>
        <begin position="40"/>
        <end position="59"/>
    </location>
</feature>
<reference evidence="4 5" key="1">
    <citation type="journal article" date="2019" name="Nat. Ecol. Evol.">
        <title>Megaphylogeny resolves global patterns of mushroom evolution.</title>
        <authorList>
            <person name="Varga T."/>
            <person name="Krizsan K."/>
            <person name="Foldi C."/>
            <person name="Dima B."/>
            <person name="Sanchez-Garcia M."/>
            <person name="Sanchez-Ramirez S."/>
            <person name="Szollosi G.J."/>
            <person name="Szarkandi J.G."/>
            <person name="Papp V."/>
            <person name="Albert L."/>
            <person name="Andreopoulos W."/>
            <person name="Angelini C."/>
            <person name="Antonin V."/>
            <person name="Barry K.W."/>
            <person name="Bougher N.L."/>
            <person name="Buchanan P."/>
            <person name="Buyck B."/>
            <person name="Bense V."/>
            <person name="Catcheside P."/>
            <person name="Chovatia M."/>
            <person name="Cooper J."/>
            <person name="Damon W."/>
            <person name="Desjardin D."/>
            <person name="Finy P."/>
            <person name="Geml J."/>
            <person name="Haridas S."/>
            <person name="Hughes K."/>
            <person name="Justo A."/>
            <person name="Karasinski D."/>
            <person name="Kautmanova I."/>
            <person name="Kiss B."/>
            <person name="Kocsube S."/>
            <person name="Kotiranta H."/>
            <person name="LaButti K.M."/>
            <person name="Lechner B.E."/>
            <person name="Liimatainen K."/>
            <person name="Lipzen A."/>
            <person name="Lukacs Z."/>
            <person name="Mihaltcheva S."/>
            <person name="Morgado L.N."/>
            <person name="Niskanen T."/>
            <person name="Noordeloos M.E."/>
            <person name="Ohm R.A."/>
            <person name="Ortiz-Santana B."/>
            <person name="Ovrebo C."/>
            <person name="Racz N."/>
            <person name="Riley R."/>
            <person name="Savchenko A."/>
            <person name="Shiryaev A."/>
            <person name="Soop K."/>
            <person name="Spirin V."/>
            <person name="Szebenyi C."/>
            <person name="Tomsovsky M."/>
            <person name="Tulloss R.E."/>
            <person name="Uehling J."/>
            <person name="Grigoriev I.V."/>
            <person name="Vagvolgyi C."/>
            <person name="Papp T."/>
            <person name="Martin F.M."/>
            <person name="Miettinen O."/>
            <person name="Hibbett D.S."/>
            <person name="Nagy L.G."/>
        </authorList>
    </citation>
    <scope>NUCLEOTIDE SEQUENCE [LARGE SCALE GENOMIC DNA]</scope>
    <source>
        <strain evidence="4 5">HHB13444</strain>
    </source>
</reference>
<evidence type="ECO:0000313" key="4">
    <source>
        <dbReference type="EMBL" id="TFK88914.1"/>
    </source>
</evidence>
<protein>
    <submittedName>
        <fullName evidence="4">Uncharacterized protein</fullName>
    </submittedName>
</protein>
<dbReference type="InParanoid" id="A0A5C3PGM7"/>
<dbReference type="EMBL" id="ML211094">
    <property type="protein sequence ID" value="TFK88914.1"/>
    <property type="molecule type" value="Genomic_DNA"/>
</dbReference>
<feature type="coiled-coil region" evidence="1">
    <location>
        <begin position="95"/>
        <end position="158"/>
    </location>
</feature>
<keyword evidence="1" id="KW-0175">Coiled coil</keyword>
<gene>
    <name evidence="4" type="ORF">K466DRAFT_487904</name>
</gene>
<dbReference type="AlphaFoldDB" id="A0A5C3PGM7"/>
<evidence type="ECO:0000256" key="2">
    <source>
        <dbReference type="SAM" id="MobiDB-lite"/>
    </source>
</evidence>
<evidence type="ECO:0000313" key="5">
    <source>
        <dbReference type="Proteomes" id="UP000308197"/>
    </source>
</evidence>
<dbReference type="STRING" id="1314778.A0A5C3PGM7"/>
<proteinExistence type="predicted"/>
<name>A0A5C3PGM7_9APHY</name>